<reference evidence="2 3" key="1">
    <citation type="journal article" date="2016" name="Mol. Biol. Evol.">
        <title>Comparative Genomics of Early-Diverging Mushroom-Forming Fungi Provides Insights into the Origins of Lignocellulose Decay Capabilities.</title>
        <authorList>
            <person name="Nagy L.G."/>
            <person name="Riley R."/>
            <person name="Tritt A."/>
            <person name="Adam C."/>
            <person name="Daum C."/>
            <person name="Floudas D."/>
            <person name="Sun H."/>
            <person name="Yadav J.S."/>
            <person name="Pangilinan J."/>
            <person name="Larsson K.H."/>
            <person name="Matsuura K."/>
            <person name="Barry K."/>
            <person name="Labutti K."/>
            <person name="Kuo R."/>
            <person name="Ohm R.A."/>
            <person name="Bhattacharya S.S."/>
            <person name="Shirouzu T."/>
            <person name="Yoshinaga Y."/>
            <person name="Martin F.M."/>
            <person name="Grigoriev I.V."/>
            <person name="Hibbett D.S."/>
        </authorList>
    </citation>
    <scope>NUCLEOTIDE SEQUENCE [LARGE SCALE GENOMIC DNA]</scope>
    <source>
        <strain evidence="2 3">CBS 109695</strain>
    </source>
</reference>
<dbReference type="EMBL" id="KV417518">
    <property type="protein sequence ID" value="KZP25820.1"/>
    <property type="molecule type" value="Genomic_DNA"/>
</dbReference>
<dbReference type="Pfam" id="PF07714">
    <property type="entry name" value="PK_Tyr_Ser-Thr"/>
    <property type="match status" value="1"/>
</dbReference>
<dbReference type="InterPro" id="IPR051681">
    <property type="entry name" value="Ser/Thr_Kinases-Pseudokinases"/>
</dbReference>
<dbReference type="InterPro" id="IPR001245">
    <property type="entry name" value="Ser-Thr/Tyr_kinase_cat_dom"/>
</dbReference>
<evidence type="ECO:0000313" key="2">
    <source>
        <dbReference type="EMBL" id="KZP25820.1"/>
    </source>
</evidence>
<accession>A0A166P852</accession>
<dbReference type="Gene3D" id="1.10.510.10">
    <property type="entry name" value="Transferase(Phosphotransferase) domain 1"/>
    <property type="match status" value="1"/>
</dbReference>
<dbReference type="PROSITE" id="PS50011">
    <property type="entry name" value="PROTEIN_KINASE_DOM"/>
    <property type="match status" value="1"/>
</dbReference>
<gene>
    <name evidence="2" type="ORF">FIBSPDRAFT_368136</name>
</gene>
<dbReference type="PANTHER" id="PTHR44329">
    <property type="entry name" value="SERINE/THREONINE-PROTEIN KINASE TNNI3K-RELATED"/>
    <property type="match status" value="1"/>
</dbReference>
<keyword evidence="3" id="KW-1185">Reference proteome</keyword>
<sequence>MNREKRIPVAIKVYRLTLRDPDDKIKAVDRRLIRESNAWLDLDHRHVQQYYGHCGGLALTIALISPLRENGNIIDFLATTKYTARQCGPEQCEPGKCAAAVRFKLVTEIADGLLYLHSEDLVHGDLHCGNVLIDDNGCALLTDFGRSKKKQEEGYSTKFFAGSTRHLAPEFFLDENADDEDSEVKQDCIFGNPTDIYAFSMVCFEVLSGDRPFKRFSDLKVIAVLREKRRPKPADVANLNTHIPQRVWEIMNKCWDQEPTQRPSAREVVQSLAKLVQ</sequence>
<dbReference type="GO" id="GO:0004674">
    <property type="term" value="F:protein serine/threonine kinase activity"/>
    <property type="evidence" value="ECO:0007669"/>
    <property type="project" value="TreeGrafter"/>
</dbReference>
<dbReference type="Proteomes" id="UP000076532">
    <property type="component" value="Unassembled WGS sequence"/>
</dbReference>
<dbReference type="GO" id="GO:0005524">
    <property type="term" value="F:ATP binding"/>
    <property type="evidence" value="ECO:0007669"/>
    <property type="project" value="InterPro"/>
</dbReference>
<name>A0A166P852_9AGAM</name>
<dbReference type="OrthoDB" id="4062651at2759"/>
<dbReference type="STRING" id="436010.A0A166P852"/>
<feature type="domain" description="Protein kinase" evidence="1">
    <location>
        <begin position="1"/>
        <end position="277"/>
    </location>
</feature>
<organism evidence="2 3">
    <name type="scientific">Athelia psychrophila</name>
    <dbReference type="NCBI Taxonomy" id="1759441"/>
    <lineage>
        <taxon>Eukaryota</taxon>
        <taxon>Fungi</taxon>
        <taxon>Dikarya</taxon>
        <taxon>Basidiomycota</taxon>
        <taxon>Agaricomycotina</taxon>
        <taxon>Agaricomycetes</taxon>
        <taxon>Agaricomycetidae</taxon>
        <taxon>Atheliales</taxon>
        <taxon>Atheliaceae</taxon>
        <taxon>Athelia</taxon>
    </lineage>
</organism>
<protein>
    <submittedName>
        <fullName evidence="2">Kinase-like protein</fullName>
    </submittedName>
</protein>
<dbReference type="AlphaFoldDB" id="A0A166P852"/>
<evidence type="ECO:0000313" key="3">
    <source>
        <dbReference type="Proteomes" id="UP000076532"/>
    </source>
</evidence>
<dbReference type="InterPro" id="IPR011009">
    <property type="entry name" value="Kinase-like_dom_sf"/>
</dbReference>
<dbReference type="InterPro" id="IPR000719">
    <property type="entry name" value="Prot_kinase_dom"/>
</dbReference>
<proteinExistence type="predicted"/>
<dbReference type="SUPFAM" id="SSF56112">
    <property type="entry name" value="Protein kinase-like (PK-like)"/>
    <property type="match status" value="1"/>
</dbReference>
<evidence type="ECO:0000259" key="1">
    <source>
        <dbReference type="PROSITE" id="PS50011"/>
    </source>
</evidence>